<dbReference type="GO" id="GO:0003924">
    <property type="term" value="F:GTPase activity"/>
    <property type="evidence" value="ECO:0007669"/>
    <property type="project" value="InterPro"/>
</dbReference>
<dbReference type="Pfam" id="PF00448">
    <property type="entry name" value="SRP54"/>
    <property type="match status" value="1"/>
</dbReference>
<dbReference type="PANTHER" id="PTHR11564">
    <property type="entry name" value="SIGNAL RECOGNITION PARTICLE 54K PROTEIN SRP54"/>
    <property type="match status" value="1"/>
</dbReference>
<accession>A0AAD4QRH7</accession>
<feature type="region of interest" description="Disordered" evidence="3">
    <location>
        <begin position="31"/>
        <end position="70"/>
    </location>
</feature>
<dbReference type="PANTHER" id="PTHR11564:SF5">
    <property type="entry name" value="SIGNAL RECOGNITION PARTICLE SUBUNIT SRP54"/>
    <property type="match status" value="1"/>
</dbReference>
<feature type="domain" description="AAA+ ATPase" evidence="4">
    <location>
        <begin position="1"/>
        <end position="182"/>
    </location>
</feature>
<dbReference type="InterPro" id="IPR000897">
    <property type="entry name" value="SRP54_GTPase_dom"/>
</dbReference>
<dbReference type="SUPFAM" id="SSF52540">
    <property type="entry name" value="P-loop containing nucleoside triphosphate hydrolases"/>
    <property type="match status" value="1"/>
</dbReference>
<dbReference type="GO" id="GO:0048500">
    <property type="term" value="C:signal recognition particle"/>
    <property type="evidence" value="ECO:0007669"/>
    <property type="project" value="InterPro"/>
</dbReference>
<gene>
    <name evidence="6" type="ORF">DdX_21202</name>
</gene>
<dbReference type="SMART" id="SM00962">
    <property type="entry name" value="SRP54"/>
    <property type="match status" value="1"/>
</dbReference>
<comment type="caution">
    <text evidence="6">The sequence shown here is derived from an EMBL/GenBank/DDBJ whole genome shotgun (WGS) entry which is preliminary data.</text>
</comment>
<proteinExistence type="predicted"/>
<keyword evidence="2" id="KW-0342">GTP-binding</keyword>
<evidence type="ECO:0000313" key="6">
    <source>
        <dbReference type="EMBL" id="KAI1692564.1"/>
    </source>
</evidence>
<keyword evidence="1" id="KW-0547">Nucleotide-binding</keyword>
<dbReference type="InterPro" id="IPR022941">
    <property type="entry name" value="SRP54"/>
</dbReference>
<dbReference type="InterPro" id="IPR027417">
    <property type="entry name" value="P-loop_NTPase"/>
</dbReference>
<reference evidence="6" key="1">
    <citation type="submission" date="2022-01" db="EMBL/GenBank/DDBJ databases">
        <title>Genome Sequence Resource for Two Populations of Ditylenchus destructor, the Migratory Endoparasitic Phytonematode.</title>
        <authorList>
            <person name="Zhang H."/>
            <person name="Lin R."/>
            <person name="Xie B."/>
        </authorList>
    </citation>
    <scope>NUCLEOTIDE SEQUENCE</scope>
    <source>
        <strain evidence="6">BazhouSP</strain>
    </source>
</reference>
<evidence type="ECO:0000256" key="1">
    <source>
        <dbReference type="ARBA" id="ARBA00022741"/>
    </source>
</evidence>
<keyword evidence="7" id="KW-1185">Reference proteome</keyword>
<dbReference type="Gene3D" id="3.40.50.300">
    <property type="entry name" value="P-loop containing nucleotide triphosphate hydrolases"/>
    <property type="match status" value="1"/>
</dbReference>
<evidence type="ECO:0000259" key="5">
    <source>
        <dbReference type="SMART" id="SM00962"/>
    </source>
</evidence>
<feature type="region of interest" description="Disordered" evidence="3">
    <location>
        <begin position="205"/>
        <end position="253"/>
    </location>
</feature>
<dbReference type="InterPro" id="IPR003593">
    <property type="entry name" value="AAA+_ATPase"/>
</dbReference>
<evidence type="ECO:0000256" key="3">
    <source>
        <dbReference type="SAM" id="MobiDB-lite"/>
    </source>
</evidence>
<feature type="region of interest" description="Disordered" evidence="3">
    <location>
        <begin position="162"/>
        <end position="188"/>
    </location>
</feature>
<dbReference type="Proteomes" id="UP001201812">
    <property type="component" value="Unassembled WGS sequence"/>
</dbReference>
<dbReference type="GO" id="GO:0006614">
    <property type="term" value="P:SRP-dependent cotranslational protein targeting to membrane"/>
    <property type="evidence" value="ECO:0007669"/>
    <property type="project" value="InterPro"/>
</dbReference>
<dbReference type="GO" id="GO:0005525">
    <property type="term" value="F:GTP binding"/>
    <property type="evidence" value="ECO:0007669"/>
    <property type="project" value="UniProtKB-KW"/>
</dbReference>
<feature type="compositionally biased region" description="Basic and acidic residues" evidence="3">
    <location>
        <begin position="48"/>
        <end position="61"/>
    </location>
</feature>
<protein>
    <submittedName>
        <fullName evidence="6">SRP54-type protein, GTPase domain-containing protein</fullName>
    </submittedName>
</protein>
<dbReference type="SMART" id="SM00382">
    <property type="entry name" value="AAA"/>
    <property type="match status" value="1"/>
</dbReference>
<dbReference type="EMBL" id="JAKKPZ010000747">
    <property type="protein sequence ID" value="KAI1692564.1"/>
    <property type="molecule type" value="Genomic_DNA"/>
</dbReference>
<evidence type="ECO:0000256" key="2">
    <source>
        <dbReference type="ARBA" id="ARBA00023134"/>
    </source>
</evidence>
<organism evidence="6 7">
    <name type="scientific">Ditylenchus destructor</name>
    <dbReference type="NCBI Taxonomy" id="166010"/>
    <lineage>
        <taxon>Eukaryota</taxon>
        <taxon>Metazoa</taxon>
        <taxon>Ecdysozoa</taxon>
        <taxon>Nematoda</taxon>
        <taxon>Chromadorea</taxon>
        <taxon>Rhabditida</taxon>
        <taxon>Tylenchina</taxon>
        <taxon>Tylenchomorpha</taxon>
        <taxon>Sphaerularioidea</taxon>
        <taxon>Anguinidae</taxon>
        <taxon>Anguininae</taxon>
        <taxon>Ditylenchus</taxon>
    </lineage>
</organism>
<feature type="domain" description="SRP54-type proteins GTP-binding" evidence="5">
    <location>
        <begin position="1"/>
        <end position="159"/>
    </location>
</feature>
<evidence type="ECO:0000313" key="7">
    <source>
        <dbReference type="Proteomes" id="UP001201812"/>
    </source>
</evidence>
<dbReference type="AlphaFoldDB" id="A0AAD4QRH7"/>
<name>A0AAD4QRH7_9BILA</name>
<sequence length="253" mass="27499">MMVGLQGSGKTTTTAKIARLLKKQGKKVMMASLDVNRPARAGTAGGARHPDRGRDAPDRRRPAAGRHRPRALQAAKLQGFDVLMLDTAGRLHVDQQLMDEMKAVADISKPQEILLVVDSLTGQDAVNVAQSFSDQVPLTPGSWVTPHGRRCAWRCRALGAGHHRQADQVRRRRRKARRDRAFPSAAPLPAASPAWATWLLGREGRSGDRAGRRRAHGGEAGQGPVRHGRPAWPAGADAPHGWPRRTGRDDARA</sequence>
<evidence type="ECO:0000259" key="4">
    <source>
        <dbReference type="SMART" id="SM00382"/>
    </source>
</evidence>